<dbReference type="EMBL" id="AMCI01003660">
    <property type="protein sequence ID" value="EJW99768.1"/>
    <property type="molecule type" value="Genomic_DNA"/>
</dbReference>
<evidence type="ECO:0000313" key="1">
    <source>
        <dbReference type="EMBL" id="EJW99768.1"/>
    </source>
</evidence>
<name>J9FYW0_9ZZZZ</name>
<dbReference type="AlphaFoldDB" id="J9FYW0"/>
<sequence>ERFGGDAYCCPYYDGDKRN</sequence>
<reference evidence="1" key="1">
    <citation type="journal article" date="2012" name="PLoS ONE">
        <title>Gene sets for utilization of primary and secondary nutrition supplies in the distal gut of endangered iberian lynx.</title>
        <authorList>
            <person name="Alcaide M."/>
            <person name="Messina E."/>
            <person name="Richter M."/>
            <person name="Bargiela R."/>
            <person name="Peplies J."/>
            <person name="Huws S.A."/>
            <person name="Newbold C.J."/>
            <person name="Golyshin P.N."/>
            <person name="Simon M.A."/>
            <person name="Lopez G."/>
            <person name="Yakimov M.M."/>
            <person name="Ferrer M."/>
        </authorList>
    </citation>
    <scope>NUCLEOTIDE SEQUENCE</scope>
</reference>
<accession>J9FYW0</accession>
<protein>
    <submittedName>
        <fullName evidence="1">Uncharacterized protein</fullName>
    </submittedName>
</protein>
<feature type="non-terminal residue" evidence="1">
    <location>
        <position position="1"/>
    </location>
</feature>
<gene>
    <name evidence="1" type="ORF">EVA_12124</name>
</gene>
<organism evidence="1">
    <name type="scientific">gut metagenome</name>
    <dbReference type="NCBI Taxonomy" id="749906"/>
    <lineage>
        <taxon>unclassified sequences</taxon>
        <taxon>metagenomes</taxon>
        <taxon>organismal metagenomes</taxon>
    </lineage>
</organism>
<comment type="caution">
    <text evidence="1">The sequence shown here is derived from an EMBL/GenBank/DDBJ whole genome shotgun (WGS) entry which is preliminary data.</text>
</comment>
<proteinExistence type="predicted"/>